<sequence>MERVTRDFRTALRDSVQMVLEEGCPFSEFRMALQMYLDNLHLLASTDTASSLEKHMKEVGMNVDRLLTLRSQDPATQVSEHVQTILKEREQFLMETTAKEARLLGEVERIATGVALADDEH</sequence>
<dbReference type="EMBL" id="CM007383">
    <property type="protein sequence ID" value="ONK76393.1"/>
    <property type="molecule type" value="Genomic_DNA"/>
</dbReference>
<gene>
    <name evidence="1" type="ORF">A4U43_C03F27210</name>
</gene>
<dbReference type="Proteomes" id="UP000243459">
    <property type="component" value="Chromosome 3"/>
</dbReference>
<accession>A0A5P1FF87</accession>
<organism evidence="1 2">
    <name type="scientific">Asparagus officinalis</name>
    <name type="common">Garden asparagus</name>
    <dbReference type="NCBI Taxonomy" id="4686"/>
    <lineage>
        <taxon>Eukaryota</taxon>
        <taxon>Viridiplantae</taxon>
        <taxon>Streptophyta</taxon>
        <taxon>Embryophyta</taxon>
        <taxon>Tracheophyta</taxon>
        <taxon>Spermatophyta</taxon>
        <taxon>Magnoliopsida</taxon>
        <taxon>Liliopsida</taxon>
        <taxon>Asparagales</taxon>
        <taxon>Asparagaceae</taxon>
        <taxon>Asparagoideae</taxon>
        <taxon>Asparagus</taxon>
    </lineage>
</organism>
<name>A0A5P1FF87_ASPOF</name>
<dbReference type="Gramene" id="ONK76393">
    <property type="protein sequence ID" value="ONK76393"/>
    <property type="gene ID" value="A4U43_C03F27210"/>
</dbReference>
<evidence type="ECO:0000313" key="1">
    <source>
        <dbReference type="EMBL" id="ONK76393.1"/>
    </source>
</evidence>
<proteinExistence type="predicted"/>
<reference evidence="2" key="1">
    <citation type="journal article" date="2017" name="Nat. Commun.">
        <title>The asparagus genome sheds light on the origin and evolution of a young Y chromosome.</title>
        <authorList>
            <person name="Harkess A."/>
            <person name="Zhou J."/>
            <person name="Xu C."/>
            <person name="Bowers J.E."/>
            <person name="Van der Hulst R."/>
            <person name="Ayyampalayam S."/>
            <person name="Mercati F."/>
            <person name="Riccardi P."/>
            <person name="McKain M.R."/>
            <person name="Kakrana A."/>
            <person name="Tang H."/>
            <person name="Ray J."/>
            <person name="Groenendijk J."/>
            <person name="Arikit S."/>
            <person name="Mathioni S.M."/>
            <person name="Nakano M."/>
            <person name="Shan H."/>
            <person name="Telgmann-Rauber A."/>
            <person name="Kanno A."/>
            <person name="Yue Z."/>
            <person name="Chen H."/>
            <person name="Li W."/>
            <person name="Chen Y."/>
            <person name="Xu X."/>
            <person name="Zhang Y."/>
            <person name="Luo S."/>
            <person name="Chen H."/>
            <person name="Gao J."/>
            <person name="Mao Z."/>
            <person name="Pires J.C."/>
            <person name="Luo M."/>
            <person name="Kudrna D."/>
            <person name="Wing R.A."/>
            <person name="Meyers B.C."/>
            <person name="Yi K."/>
            <person name="Kong H."/>
            <person name="Lavrijsen P."/>
            <person name="Sunseri F."/>
            <person name="Falavigna A."/>
            <person name="Ye Y."/>
            <person name="Leebens-Mack J.H."/>
            <person name="Chen G."/>
        </authorList>
    </citation>
    <scope>NUCLEOTIDE SEQUENCE [LARGE SCALE GENOMIC DNA]</scope>
    <source>
        <strain evidence="2">cv. DH0086</strain>
    </source>
</reference>
<evidence type="ECO:0000313" key="2">
    <source>
        <dbReference type="Proteomes" id="UP000243459"/>
    </source>
</evidence>
<dbReference type="AlphaFoldDB" id="A0A5P1FF87"/>
<keyword evidence="2" id="KW-1185">Reference proteome</keyword>
<protein>
    <submittedName>
        <fullName evidence="1">Uncharacterized protein</fullName>
    </submittedName>
</protein>